<evidence type="ECO:0000313" key="2">
    <source>
        <dbReference type="EMBL" id="SMC95503.1"/>
    </source>
</evidence>
<organism evidence="2 3">
    <name type="scientific">Kibdelosporangium aridum</name>
    <dbReference type="NCBI Taxonomy" id="2030"/>
    <lineage>
        <taxon>Bacteria</taxon>
        <taxon>Bacillati</taxon>
        <taxon>Actinomycetota</taxon>
        <taxon>Actinomycetes</taxon>
        <taxon>Pseudonocardiales</taxon>
        <taxon>Pseudonocardiaceae</taxon>
        <taxon>Kibdelosporangium</taxon>
    </lineage>
</organism>
<dbReference type="EMBL" id="FWXV01000002">
    <property type="protein sequence ID" value="SMC95503.1"/>
    <property type="molecule type" value="Genomic_DNA"/>
</dbReference>
<proteinExistence type="predicted"/>
<dbReference type="Proteomes" id="UP000192674">
    <property type="component" value="Unassembled WGS sequence"/>
</dbReference>
<accession>A0A1W2DDL2</accession>
<evidence type="ECO:0000313" key="3">
    <source>
        <dbReference type="Proteomes" id="UP000192674"/>
    </source>
</evidence>
<evidence type="ECO:0000256" key="1">
    <source>
        <dbReference type="SAM" id="MobiDB-lite"/>
    </source>
</evidence>
<reference evidence="2 3" key="1">
    <citation type="submission" date="2017-04" db="EMBL/GenBank/DDBJ databases">
        <authorList>
            <person name="Afonso C.L."/>
            <person name="Miller P.J."/>
            <person name="Scott M.A."/>
            <person name="Spackman E."/>
            <person name="Goraichik I."/>
            <person name="Dimitrov K.M."/>
            <person name="Suarez D.L."/>
            <person name="Swayne D.E."/>
        </authorList>
    </citation>
    <scope>NUCLEOTIDE SEQUENCE [LARGE SCALE GENOMIC DNA]</scope>
    <source>
        <strain evidence="2 3">DSM 43828</strain>
    </source>
</reference>
<protein>
    <submittedName>
        <fullName evidence="2">Uncharacterized protein</fullName>
    </submittedName>
</protein>
<name>A0A1W2DDL2_KIBAR</name>
<dbReference type="AlphaFoldDB" id="A0A1W2DDL2"/>
<feature type="compositionally biased region" description="Basic and acidic residues" evidence="1">
    <location>
        <begin position="211"/>
        <end position="223"/>
    </location>
</feature>
<feature type="region of interest" description="Disordered" evidence="1">
    <location>
        <begin position="1"/>
        <end position="67"/>
    </location>
</feature>
<feature type="region of interest" description="Disordered" evidence="1">
    <location>
        <begin position="198"/>
        <end position="224"/>
    </location>
</feature>
<gene>
    <name evidence="2" type="ORF">SAMN05661093_03167</name>
</gene>
<sequence>MDRAGDVNQMAEKLSRLSGRSPPHGSRILPRRIPPARAGRMPSFLARGKGRSGPLCRGQRTGSSATNTIRRLPTIPAGPVKGGRCRATTWCERRLCLVRQHRGGLRGCSLRYGLGFANHGVSGGRPTQPSTQRKRYRPLDAPWFRQAGRTGGDARAQTTRGKFELKALSLWVASLQFFSEARNRSFTETPSRRFTVMTWPTRPTSTNPQPPEKDIPHHSRGDDPWPVYRGYGQVKGLLAGCGQLDLRRDRSFGTGRV</sequence>
<keyword evidence="3" id="KW-1185">Reference proteome</keyword>